<evidence type="ECO:0000313" key="1">
    <source>
        <dbReference type="EMBL" id="KKL16545.1"/>
    </source>
</evidence>
<comment type="caution">
    <text evidence="1">The sequence shown here is derived from an EMBL/GenBank/DDBJ whole genome shotgun (WGS) entry which is preliminary data.</text>
</comment>
<reference evidence="1" key="1">
    <citation type="journal article" date="2015" name="Nature">
        <title>Complex archaea that bridge the gap between prokaryotes and eukaryotes.</title>
        <authorList>
            <person name="Spang A."/>
            <person name="Saw J.H."/>
            <person name="Jorgensen S.L."/>
            <person name="Zaremba-Niedzwiedzka K."/>
            <person name="Martijn J."/>
            <person name="Lind A.E."/>
            <person name="van Eijk R."/>
            <person name="Schleper C."/>
            <person name="Guy L."/>
            <person name="Ettema T.J."/>
        </authorList>
    </citation>
    <scope>NUCLEOTIDE SEQUENCE</scope>
</reference>
<protein>
    <submittedName>
        <fullName evidence="1">Uncharacterized protein</fullName>
    </submittedName>
</protein>
<proteinExistence type="predicted"/>
<name>A0A0F9B4F9_9ZZZZ</name>
<dbReference type="AlphaFoldDB" id="A0A0F9B4F9"/>
<dbReference type="EMBL" id="LAZR01039620">
    <property type="protein sequence ID" value="KKL16545.1"/>
    <property type="molecule type" value="Genomic_DNA"/>
</dbReference>
<gene>
    <name evidence="1" type="ORF">LCGC14_2494500</name>
</gene>
<accession>A0A0F9B4F9</accession>
<sequence length="169" mass="18695">MGEKEKLTQAQKSYLIKRIDEITAQKMSEVCNTVVTVSQVRSVDRYYQPVHSSRTVSDNTLDKESLAGIASGKIKLLTKKDVIAHMKSRLITHSGVNYVVTGISSADFIDQDSLGAFNKERNVKAVKTKKEAEAKMSAIRKTAAGLKDEVMLEGDLAIGVLEKFEKKVF</sequence>
<organism evidence="1">
    <name type="scientific">marine sediment metagenome</name>
    <dbReference type="NCBI Taxonomy" id="412755"/>
    <lineage>
        <taxon>unclassified sequences</taxon>
        <taxon>metagenomes</taxon>
        <taxon>ecological metagenomes</taxon>
    </lineage>
</organism>